<dbReference type="PANTHER" id="PTHR18867">
    <property type="entry name" value="RAD50"/>
    <property type="match status" value="1"/>
</dbReference>
<keyword evidence="12" id="KW-0234">DNA repair</keyword>
<evidence type="ECO:0000313" key="17">
    <source>
        <dbReference type="EMBL" id="KAF6226474.1"/>
    </source>
</evidence>
<accession>A0A8H6FG03</accession>
<feature type="coiled-coil region" evidence="15">
    <location>
        <begin position="721"/>
        <end position="748"/>
    </location>
</feature>
<evidence type="ECO:0000256" key="15">
    <source>
        <dbReference type="SAM" id="Coils"/>
    </source>
</evidence>
<comment type="subcellular location">
    <subcellularLocation>
        <location evidence="3">Chromosome</location>
    </subcellularLocation>
    <subcellularLocation>
        <location evidence="2">Nucleus</location>
    </subcellularLocation>
</comment>
<dbReference type="Pfam" id="PF13558">
    <property type="entry name" value="SbcC_Walker_B"/>
    <property type="match status" value="1"/>
</dbReference>
<dbReference type="SUPFAM" id="SSF52540">
    <property type="entry name" value="P-loop containing nucleoside triphosphate hydrolases"/>
    <property type="match status" value="1"/>
</dbReference>
<proteinExistence type="inferred from homology"/>
<evidence type="ECO:0000256" key="3">
    <source>
        <dbReference type="ARBA" id="ARBA00004286"/>
    </source>
</evidence>
<reference evidence="17 18" key="1">
    <citation type="journal article" date="2020" name="Genomics">
        <title>Complete, high-quality genomes from long-read metagenomic sequencing of two wolf lichen thalli reveals enigmatic genome architecture.</title>
        <authorList>
            <person name="McKenzie S.K."/>
            <person name="Walston R.F."/>
            <person name="Allen J.L."/>
        </authorList>
    </citation>
    <scope>NUCLEOTIDE SEQUENCE [LARGE SCALE GENOMIC DNA]</scope>
    <source>
        <strain evidence="17">WasteWater1</strain>
    </source>
</reference>
<evidence type="ECO:0000256" key="10">
    <source>
        <dbReference type="ARBA" id="ARBA00022833"/>
    </source>
</evidence>
<protein>
    <recommendedName>
        <fullName evidence="5">DNA repair protein RAD50</fullName>
    </recommendedName>
</protein>
<evidence type="ECO:0000256" key="5">
    <source>
        <dbReference type="ARBA" id="ARBA00017893"/>
    </source>
</evidence>
<keyword evidence="8" id="KW-0227">DNA damage</keyword>
<dbReference type="FunFam" id="3.40.50.300:FF:000947">
    <property type="entry name" value="DNA repair protein RAD50"/>
    <property type="match status" value="1"/>
</dbReference>
<name>A0A8H6FG03_9LECA</name>
<evidence type="ECO:0000256" key="13">
    <source>
        <dbReference type="ARBA" id="ARBA00023242"/>
    </source>
</evidence>
<evidence type="ECO:0000256" key="8">
    <source>
        <dbReference type="ARBA" id="ARBA00022763"/>
    </source>
</evidence>
<keyword evidence="7" id="KW-0479">Metal-binding</keyword>
<comment type="similarity">
    <text evidence="4">Belongs to the SMC family. RAD50 subfamily.</text>
</comment>
<keyword evidence="13" id="KW-0539">Nucleus</keyword>
<evidence type="ECO:0000256" key="11">
    <source>
        <dbReference type="ARBA" id="ARBA00023054"/>
    </source>
</evidence>
<feature type="coiled-coil region" evidence="15">
    <location>
        <begin position="236"/>
        <end position="277"/>
    </location>
</feature>
<keyword evidence="18" id="KW-1185">Reference proteome</keyword>
<feature type="domain" description="Rad50/SbcC-type AAA" evidence="16">
    <location>
        <begin position="24"/>
        <end position="263"/>
    </location>
</feature>
<dbReference type="RefSeq" id="XP_037155027.1">
    <property type="nucleotide sequence ID" value="XM_037300201.1"/>
</dbReference>
<feature type="coiled-coil region" evidence="15">
    <location>
        <begin position="324"/>
        <end position="365"/>
    </location>
</feature>
<dbReference type="Proteomes" id="UP000593566">
    <property type="component" value="Unassembled WGS sequence"/>
</dbReference>
<evidence type="ECO:0000256" key="2">
    <source>
        <dbReference type="ARBA" id="ARBA00004123"/>
    </source>
</evidence>
<evidence type="ECO:0000256" key="4">
    <source>
        <dbReference type="ARBA" id="ARBA00009439"/>
    </source>
</evidence>
<dbReference type="PANTHER" id="PTHR18867:SF12">
    <property type="entry name" value="DNA REPAIR PROTEIN RAD50"/>
    <property type="match status" value="1"/>
</dbReference>
<feature type="coiled-coil region" evidence="15">
    <location>
        <begin position="876"/>
        <end position="927"/>
    </location>
</feature>
<keyword evidence="9" id="KW-0378">Hydrolase</keyword>
<dbReference type="GO" id="GO:0006302">
    <property type="term" value="P:double-strand break repair"/>
    <property type="evidence" value="ECO:0007669"/>
    <property type="project" value="InterPro"/>
</dbReference>
<dbReference type="InterPro" id="IPR027417">
    <property type="entry name" value="P-loop_NTPase"/>
</dbReference>
<evidence type="ECO:0000259" key="16">
    <source>
        <dbReference type="Pfam" id="PF13476"/>
    </source>
</evidence>
<evidence type="ECO:0000256" key="9">
    <source>
        <dbReference type="ARBA" id="ARBA00022801"/>
    </source>
</evidence>
<comment type="catalytic activity">
    <reaction evidence="14">
        <text>ATP + H2O = ADP + phosphate + H(+)</text>
        <dbReference type="Rhea" id="RHEA:13065"/>
        <dbReference type="ChEBI" id="CHEBI:15377"/>
        <dbReference type="ChEBI" id="CHEBI:15378"/>
        <dbReference type="ChEBI" id="CHEBI:30616"/>
        <dbReference type="ChEBI" id="CHEBI:43474"/>
        <dbReference type="ChEBI" id="CHEBI:456216"/>
    </reaction>
</comment>
<dbReference type="GO" id="GO:0003691">
    <property type="term" value="F:double-stranded telomeric DNA binding"/>
    <property type="evidence" value="ECO:0007669"/>
    <property type="project" value="TreeGrafter"/>
</dbReference>
<evidence type="ECO:0000256" key="14">
    <source>
        <dbReference type="ARBA" id="ARBA00049360"/>
    </source>
</evidence>
<dbReference type="GO" id="GO:0070192">
    <property type="term" value="P:chromosome organization involved in meiotic cell cycle"/>
    <property type="evidence" value="ECO:0007669"/>
    <property type="project" value="TreeGrafter"/>
</dbReference>
<dbReference type="GO" id="GO:0000722">
    <property type="term" value="P:telomere maintenance via recombination"/>
    <property type="evidence" value="ECO:0007669"/>
    <property type="project" value="TreeGrafter"/>
</dbReference>
<dbReference type="Gene3D" id="1.10.287.1490">
    <property type="match status" value="1"/>
</dbReference>
<evidence type="ECO:0000313" key="18">
    <source>
        <dbReference type="Proteomes" id="UP000593566"/>
    </source>
</evidence>
<feature type="coiled-coil region" evidence="15">
    <location>
        <begin position="408"/>
        <end position="464"/>
    </location>
</feature>
<keyword evidence="6" id="KW-0158">Chromosome</keyword>
<evidence type="ECO:0000256" key="12">
    <source>
        <dbReference type="ARBA" id="ARBA00023204"/>
    </source>
</evidence>
<gene>
    <name evidence="17" type="ORF">HO133_009340</name>
</gene>
<comment type="cofactor">
    <cofactor evidence="1">
        <name>Zn(2+)</name>
        <dbReference type="ChEBI" id="CHEBI:29105"/>
    </cofactor>
</comment>
<dbReference type="GO" id="GO:0016887">
    <property type="term" value="F:ATP hydrolysis activity"/>
    <property type="evidence" value="ECO:0007669"/>
    <property type="project" value="InterPro"/>
</dbReference>
<keyword evidence="10" id="KW-0862">Zinc</keyword>
<dbReference type="FunFam" id="3.40.50.300:FF:001195">
    <property type="entry name" value="DNA repair protein rad50"/>
    <property type="match status" value="1"/>
</dbReference>
<dbReference type="EMBL" id="JACCJB010000006">
    <property type="protein sequence ID" value="KAF6226474.1"/>
    <property type="molecule type" value="Genomic_DNA"/>
</dbReference>
<dbReference type="NCBIfam" id="TIGR00606">
    <property type="entry name" value="rad50"/>
    <property type="match status" value="1"/>
</dbReference>
<comment type="caution">
    <text evidence="17">The sequence shown here is derived from an EMBL/GenBank/DDBJ whole genome shotgun (WGS) entry which is preliminary data.</text>
</comment>
<feature type="coiled-coil region" evidence="15">
    <location>
        <begin position="489"/>
        <end position="573"/>
    </location>
</feature>
<dbReference type="Pfam" id="PF13476">
    <property type="entry name" value="AAA_23"/>
    <property type="match status" value="1"/>
</dbReference>
<feature type="coiled-coil region" evidence="15">
    <location>
        <begin position="606"/>
        <end position="683"/>
    </location>
</feature>
<organism evidence="17 18">
    <name type="scientific">Letharia lupina</name>
    <dbReference type="NCBI Taxonomy" id="560253"/>
    <lineage>
        <taxon>Eukaryota</taxon>
        <taxon>Fungi</taxon>
        <taxon>Dikarya</taxon>
        <taxon>Ascomycota</taxon>
        <taxon>Pezizomycotina</taxon>
        <taxon>Lecanoromycetes</taxon>
        <taxon>OSLEUM clade</taxon>
        <taxon>Lecanoromycetidae</taxon>
        <taxon>Lecanorales</taxon>
        <taxon>Lecanorineae</taxon>
        <taxon>Parmeliaceae</taxon>
        <taxon>Letharia</taxon>
    </lineage>
</organism>
<dbReference type="GO" id="GO:0000794">
    <property type="term" value="C:condensed nuclear chromosome"/>
    <property type="evidence" value="ECO:0007669"/>
    <property type="project" value="TreeGrafter"/>
</dbReference>
<dbReference type="InterPro" id="IPR038729">
    <property type="entry name" value="Rad50/SbcC_AAA"/>
</dbReference>
<evidence type="ECO:0000256" key="1">
    <source>
        <dbReference type="ARBA" id="ARBA00001947"/>
    </source>
</evidence>
<evidence type="ECO:0000256" key="7">
    <source>
        <dbReference type="ARBA" id="ARBA00022723"/>
    </source>
</evidence>
<dbReference type="GO" id="GO:0043047">
    <property type="term" value="F:single-stranded telomeric DNA binding"/>
    <property type="evidence" value="ECO:0007669"/>
    <property type="project" value="TreeGrafter"/>
</dbReference>
<dbReference type="GO" id="GO:0007004">
    <property type="term" value="P:telomere maintenance via telomerase"/>
    <property type="evidence" value="ECO:0007669"/>
    <property type="project" value="TreeGrafter"/>
</dbReference>
<evidence type="ECO:0000256" key="6">
    <source>
        <dbReference type="ARBA" id="ARBA00022454"/>
    </source>
</evidence>
<feature type="coiled-coil region" evidence="15">
    <location>
        <begin position="963"/>
        <end position="1067"/>
    </location>
</feature>
<dbReference type="GO" id="GO:0051880">
    <property type="term" value="F:G-quadruplex DNA binding"/>
    <property type="evidence" value="ECO:0007669"/>
    <property type="project" value="TreeGrafter"/>
</dbReference>
<dbReference type="GO" id="GO:0046872">
    <property type="term" value="F:metal ion binding"/>
    <property type="evidence" value="ECO:0007669"/>
    <property type="project" value="UniProtKB-KW"/>
</dbReference>
<dbReference type="GO" id="GO:0030870">
    <property type="term" value="C:Mre11 complex"/>
    <property type="evidence" value="ECO:0007669"/>
    <property type="project" value="InterPro"/>
</dbReference>
<sequence length="1319" mass="152796">MLSSERIPVSVPKLTERFLAKINKLSIMGVRSFDNTRQETIQFHTPLTLIVGYNGSGKTTIIECLKYATTGDLPPNSKGGAFIQDPNLCGEKEVYAQVKMSFNGTSGAKMVINRNLLLTVKKNTRQQKTLECTLVVVKDGERTALSSRVAELDQIMPQNLGVSKAILDSVIFCHQDESLWPMSEPSALKKKFDEIFEALKYTKAIDNIKTLRKVQNEALKIFKNTEQYTKDIKDKGDKAEKRSKALDMELKTLREEITELDNKANEAEDKWIEATNKGAQYTSVIKDMEHSRKREDWLQTTVQELGHDLKEQRKESDEWLQSELDQYAERMAAHEQQEKQLKQDYENLERKIDGISKQLRRKDAEAGEYQAQRANHVDQIKKRKTMIKKTSSDHKIRGYEHDLDDTRINEYMEKILNLSREQNAAVEKARNDKELERQKAQDILTQLDRERSALNERKKSAKHQSVANDRKIDFLQSDLNKIEADEGGKAILEDNIRDLEIRLSKSRDESKKASWDSKLQEGKSQLRILEDEIAQLQGDLAQVSKQAEDRAALNIAKKEAADCQRNLQKMRDVYGERLEAILGHGWQPSSLEADFRKVHDQRSRLVRDAEREREGVSRRLEQLDFKLSSARSDRSKAEKELAACVKKLSDNVEGEPEDYPKTVSEIQKDRDTLKADIDNYENERKYFADGIALAHKEHKCKLCLRNFQAKEQTDFISRLEKKIAKQTMTQIREELSVLEDDLQKTKDAGPSYETWVRYSREELPKILANEKRLGLERENILRENEEHDKIVEDRVEARRDLESLTGSVKNINEYDRDLIKYVGRVQELTAEQKDTGISRTPDEIQDQIRVLSGKSQDKRNSIQTFKDDKDRVRLQIVTLELDLSKARSNLTSAQHQLDKKADIFDDVENLRRLNGEFRDQVKQLDAQLDKLDPRIETEKTKVADIEQRGSDKERDLRQEATRLSESLHQLKIANQNVDDYNQEDGAAKLERCQREIESAQKDKDIAEQEKTRVIRLINKTQKELTNHDANKRTIADNIKYRRNLRELQDVRTEIAQLSAQNAEADQSHWKKESRYWEGQHDKFKTQKTSKWGSAKAKDDELLRLINEWQVDYKDAAYNFKKAHIEVETTKAAVEDLGRYGGALDKAIMKYHSIKMEEINRIIEELWKKTYQGTDVDTILIRSDNEAAKGNRSYNYRVCMVKQDAEMDMRGRCSAGQKVLASIIIRLALAECFGVNCGLIALDEPTTNLDRDNIRSLATSLHDIIESRRHQSNFQLIVITHDEEFLKFMKCPDFCDHYYRVSRNEKQKSCIERQSIADVM</sequence>
<keyword evidence="11 15" id="KW-0175">Coiled coil</keyword>
<dbReference type="GeneID" id="59337735"/>
<dbReference type="InterPro" id="IPR004584">
    <property type="entry name" value="Rad50_eukaryotes"/>
</dbReference>
<dbReference type="Gene3D" id="3.40.50.300">
    <property type="entry name" value="P-loop containing nucleotide triphosphate hydrolases"/>
    <property type="match status" value="2"/>
</dbReference>